<dbReference type="GO" id="GO:0005216">
    <property type="term" value="F:monoatomic ion channel activity"/>
    <property type="evidence" value="ECO:0007669"/>
    <property type="project" value="InterPro"/>
</dbReference>
<dbReference type="VEuPathDB" id="FungiDB:FUN_015114"/>
<evidence type="ECO:0000313" key="9">
    <source>
        <dbReference type="Proteomes" id="UP000232688"/>
    </source>
</evidence>
<dbReference type="EMBL" id="LLXH01001537">
    <property type="protein sequence ID" value="PKC58469.1"/>
    <property type="molecule type" value="Genomic_DNA"/>
</dbReference>
<accession>A0A2N0R5A0</accession>
<evidence type="ECO:0000256" key="4">
    <source>
        <dbReference type="ARBA" id="ARBA00022989"/>
    </source>
</evidence>
<sequence>MSDITVQIKNSNIDNIDEIKIDHDDEIKVDDDIDIDEIKIGDIGNDIDKPHNGEPISKIEISPNEEYLVTYSKYDRSIAGWNINECPFKPELFIKLNSDKILYQIFVSDDKKLAYIDYNDDLAIQLHNFMNRSTCLIPSLIPLLSGSIIKELYWDKCLDRLKEKGQLSKKCQARSLLNKIRTTTKYVFGIRDGHILKIKHEEILAKNSSKFEIPIEIIENWYVDDDFMNKKETYKSDDLLNIIFNNKCMDTIHALFQKINHIKNNEVTLTQNLIKWKLKLDKGIISLKVFGNNNTVNSQDLICAREENINADQYVLGYELFNDCDIIIMTTIGLFIYHFNENNKSISLNYYYYMKINKEFISPVKDYYLKIGNRENIIKQLKNYKEIFSKPTLPLSNYDSLKHYDKWETYIKDNKERLLKYGVELLTSAVKEHNLDLIEDIYKKCINYFKEDLGNNRMFLKIFKHTTTPTIIFMNPYIKFVNYPQKYNWSKELLIKPQYSPFVETINKDIYKTWDGETIIDFKWNNYGKYYYALIWIVYMAFLGCFTAAATIPQQYIDEDIQSQLLIASIILGFIHLSFEIRQFVYDPIRWFRNFWNIFDIKFLLFFRVFESFGVYFAIMISVGKQIASFLLVLFIIIISFAHTFYILLSPTSNVSFEKNTNNDDPNNPWNIAPAYYQAFADGTVNKNQYFIQPPDGNTNMFVDFGTAIFAMYLFLTGDSSALSNWTYKDNPSLVILIVLFSLLVVVYLMNLLIGLLNNAIEKDNNKASYLVQKAEIQAEIELLYLLPHQRRWHKWFPEIIYYYADADKVRQKIKEMINEGEWNTADGGIDPRFNRSCTGFTNSNFGQLFLNWYVTEDKYSTEATEQVQDDDDDTKIISPVNFISNISLKKRMSKQERDKLLLTLHNFKTELFLSYVDMKFEAALINSSISWYKFAFRAPNESSRVELYESSLKNNEAATIRQRIDVLRISLVLKAIISCWVHVAKTMKAVFNKEFTLDSYEELQLCLKEEFLILPKVFASFVNLPNIHINMHLLMHAKTFGTLVNFQVGIKEMVHRIFKGMVPKTNCKNIDLDLLKRYNTLFAIRHLADGEDKYLIEEQIQNDDVKAI</sequence>
<dbReference type="Pfam" id="PF00520">
    <property type="entry name" value="Ion_trans"/>
    <property type="match status" value="1"/>
</dbReference>
<keyword evidence="5 6" id="KW-0472">Membrane</keyword>
<evidence type="ECO:0000256" key="6">
    <source>
        <dbReference type="SAM" id="Phobius"/>
    </source>
</evidence>
<gene>
    <name evidence="8" type="ORF">RhiirA1_445785</name>
</gene>
<organism evidence="8 9">
    <name type="scientific">Rhizophagus irregularis</name>
    <dbReference type="NCBI Taxonomy" id="588596"/>
    <lineage>
        <taxon>Eukaryota</taxon>
        <taxon>Fungi</taxon>
        <taxon>Fungi incertae sedis</taxon>
        <taxon>Mucoromycota</taxon>
        <taxon>Glomeromycotina</taxon>
        <taxon>Glomeromycetes</taxon>
        <taxon>Glomerales</taxon>
        <taxon>Glomeraceae</taxon>
        <taxon>Rhizophagus</taxon>
    </lineage>
</organism>
<comment type="subcellular location">
    <subcellularLocation>
        <location evidence="1">Membrane</location>
        <topology evidence="1">Multi-pass membrane protein</topology>
    </subcellularLocation>
</comment>
<evidence type="ECO:0000256" key="2">
    <source>
        <dbReference type="ARBA" id="ARBA00022692"/>
    </source>
</evidence>
<feature type="transmembrane region" description="Helical" evidence="6">
    <location>
        <begin position="630"/>
        <end position="649"/>
    </location>
</feature>
<evidence type="ECO:0000313" key="8">
    <source>
        <dbReference type="EMBL" id="PKC58469.1"/>
    </source>
</evidence>
<dbReference type="VEuPathDB" id="FungiDB:RhiirFUN_019583"/>
<keyword evidence="2 6" id="KW-0812">Transmembrane</keyword>
<dbReference type="VEuPathDB" id="FungiDB:RhiirA1_445785"/>
<reference evidence="8 9" key="2">
    <citation type="submission" date="2017-10" db="EMBL/GenBank/DDBJ databases">
        <title>Genome analyses suggest a sexual origin of heterokaryosis in a supposedly ancient asexual fungus.</title>
        <authorList>
            <person name="Corradi N."/>
            <person name="Sedzielewska K."/>
            <person name="Noel J."/>
            <person name="Charron P."/>
            <person name="Farinelli L."/>
            <person name="Marton T."/>
            <person name="Kruger M."/>
            <person name="Pelin A."/>
            <person name="Brachmann A."/>
            <person name="Corradi N."/>
        </authorList>
    </citation>
    <scope>NUCLEOTIDE SEQUENCE [LARGE SCALE GENOMIC DNA]</scope>
    <source>
        <strain evidence="8 9">A1</strain>
    </source>
</reference>
<dbReference type="GO" id="GO:0098703">
    <property type="term" value="P:calcium ion import across plasma membrane"/>
    <property type="evidence" value="ECO:0007669"/>
    <property type="project" value="TreeGrafter"/>
</dbReference>
<feature type="transmembrane region" description="Helical" evidence="6">
    <location>
        <begin position="701"/>
        <end position="722"/>
    </location>
</feature>
<proteinExistence type="predicted"/>
<keyword evidence="4 6" id="KW-1133">Transmembrane helix</keyword>
<dbReference type="InterPro" id="IPR005821">
    <property type="entry name" value="Ion_trans_dom"/>
</dbReference>
<reference evidence="8 9" key="1">
    <citation type="submission" date="2017-10" db="EMBL/GenBank/DDBJ databases">
        <title>Extensive intraspecific genome diversity in a model arbuscular mycorrhizal fungus.</title>
        <authorList>
            <person name="Chen E.C.H."/>
            <person name="Morin E."/>
            <person name="Baudet D."/>
            <person name="Noel J."/>
            <person name="Ndikumana S."/>
            <person name="Charron P."/>
            <person name="St-Onge C."/>
            <person name="Giorgi J."/>
            <person name="Grigoriev I.V."/>
            <person name="Roux C."/>
            <person name="Martin F.M."/>
            <person name="Corradi N."/>
        </authorList>
    </citation>
    <scope>NUCLEOTIDE SEQUENCE [LARGE SCALE GENOMIC DNA]</scope>
    <source>
        <strain evidence="8 9">A1</strain>
    </source>
</reference>
<dbReference type="PANTHER" id="PTHR10582">
    <property type="entry name" value="TRANSIENT RECEPTOR POTENTIAL ION CHANNEL PROTEIN"/>
    <property type="match status" value="1"/>
</dbReference>
<dbReference type="PANTHER" id="PTHR10582:SF2">
    <property type="entry name" value="INACTIVE"/>
    <property type="match status" value="1"/>
</dbReference>
<evidence type="ECO:0000256" key="3">
    <source>
        <dbReference type="ARBA" id="ARBA00022737"/>
    </source>
</evidence>
<keyword evidence="3" id="KW-0677">Repeat</keyword>
<dbReference type="Gene3D" id="1.10.287.70">
    <property type="match status" value="1"/>
</dbReference>
<dbReference type="GO" id="GO:0005886">
    <property type="term" value="C:plasma membrane"/>
    <property type="evidence" value="ECO:0007669"/>
    <property type="project" value="TreeGrafter"/>
</dbReference>
<dbReference type="InterPro" id="IPR024862">
    <property type="entry name" value="TRPV"/>
</dbReference>
<dbReference type="Proteomes" id="UP000232688">
    <property type="component" value="Unassembled WGS sequence"/>
</dbReference>
<evidence type="ECO:0000259" key="7">
    <source>
        <dbReference type="Pfam" id="PF00520"/>
    </source>
</evidence>
<evidence type="ECO:0000256" key="1">
    <source>
        <dbReference type="ARBA" id="ARBA00004141"/>
    </source>
</evidence>
<feature type="transmembrane region" description="Helical" evidence="6">
    <location>
        <begin position="530"/>
        <end position="553"/>
    </location>
</feature>
<feature type="transmembrane region" description="Helical" evidence="6">
    <location>
        <begin position="605"/>
        <end position="623"/>
    </location>
</feature>
<evidence type="ECO:0000256" key="5">
    <source>
        <dbReference type="ARBA" id="ARBA00023136"/>
    </source>
</evidence>
<dbReference type="AlphaFoldDB" id="A0A2N0R5A0"/>
<feature type="domain" description="Ion transport" evidence="7">
    <location>
        <begin position="603"/>
        <end position="768"/>
    </location>
</feature>
<feature type="transmembrane region" description="Helical" evidence="6">
    <location>
        <begin position="565"/>
        <end position="585"/>
    </location>
</feature>
<name>A0A2N0R5A0_9GLOM</name>
<dbReference type="VEuPathDB" id="FungiDB:RhiirFUN_006232"/>
<feature type="transmembrane region" description="Helical" evidence="6">
    <location>
        <begin position="734"/>
        <end position="757"/>
    </location>
</feature>
<protein>
    <recommendedName>
        <fullName evidence="7">Ion transport domain-containing protein</fullName>
    </recommendedName>
</protein>
<comment type="caution">
    <text evidence="8">The sequence shown here is derived from an EMBL/GenBank/DDBJ whole genome shotgun (WGS) entry which is preliminary data.</text>
</comment>